<dbReference type="STRING" id="879212.DespoDRAFT_01059"/>
<sequence length="363" mass="40651">MSQLLLNLDRLRHNIRFLSRYCREHHLGITGIIKDPCADQKMISQMLDLGFENIGISRVPDGPRAKPVFPRRPIYIALPSIHQLPAIVQCFGTSFNSELAVIQKLNQTAIAMNCPHSILLMVDTGDLREGVMPDQVLDTVRKIHQIKPRGIKFAGIGTNLGCCAGTVPDEYNLGIMAHLADQIESKLDIKVNTVSVGGSVLLKWMQHKRLPGRINNIRLGESVFLGTIPTINQVHPNLDTRVVTFRSDILEIKEKRVTPPQLCGKDALGCQPRFPRRGLRKRAILNFGICDTYPSGLAPLIPGMEIVSVNSNYTLADITDCPHRFKVGDFVDFTMNYQAFLQSFISPFTRIRYQEETDSTPVL</sequence>
<keyword evidence="6" id="KW-1185">Reference proteome</keyword>
<comment type="cofactor">
    <cofactor evidence="1">
        <name>pyridoxal 5'-phosphate</name>
        <dbReference type="ChEBI" id="CHEBI:597326"/>
    </cofactor>
</comment>
<organism evidence="5 6">
    <name type="scientific">Desulfobacter postgatei 2ac9</name>
    <dbReference type="NCBI Taxonomy" id="879212"/>
    <lineage>
        <taxon>Bacteria</taxon>
        <taxon>Pseudomonadati</taxon>
        <taxon>Thermodesulfobacteriota</taxon>
        <taxon>Desulfobacteria</taxon>
        <taxon>Desulfobacterales</taxon>
        <taxon>Desulfobacteraceae</taxon>
        <taxon>Desulfobacter</taxon>
    </lineage>
</organism>
<dbReference type="OrthoDB" id="504078at2"/>
<dbReference type="Gene3D" id="3.20.20.10">
    <property type="entry name" value="Alanine racemase"/>
    <property type="match status" value="1"/>
</dbReference>
<reference evidence="5 6" key="1">
    <citation type="submission" date="2011-09" db="EMBL/GenBank/DDBJ databases">
        <authorList>
            <consortium name="US DOE Joint Genome Institute (JGI-PGF)"/>
            <person name="Lucas S."/>
            <person name="Han J."/>
            <person name="Lapidus A."/>
            <person name="Cheng J.-F."/>
            <person name="Goodwin L."/>
            <person name="Pitluck S."/>
            <person name="Peters L."/>
            <person name="Land M.L."/>
            <person name="Hauser L."/>
            <person name="Orellana R."/>
            <person name="Lovley D."/>
            <person name="Woyke T.J."/>
        </authorList>
    </citation>
    <scope>NUCLEOTIDE SEQUENCE [LARGE SCALE GENOMIC DNA]</scope>
    <source>
        <strain evidence="5 6">2ac9</strain>
    </source>
</reference>
<dbReference type="RefSeq" id="WP_004071927.1">
    <property type="nucleotide sequence ID" value="NZ_CM001488.1"/>
</dbReference>
<dbReference type="InterPro" id="IPR029066">
    <property type="entry name" value="PLP-binding_barrel"/>
</dbReference>
<feature type="domain" description="Alanine racemase N-terminal" evidence="4">
    <location>
        <begin position="7"/>
        <end position="224"/>
    </location>
</feature>
<evidence type="ECO:0000313" key="5">
    <source>
        <dbReference type="EMBL" id="EIM63030.1"/>
    </source>
</evidence>
<evidence type="ECO:0000256" key="3">
    <source>
        <dbReference type="ARBA" id="ARBA00023235"/>
    </source>
</evidence>
<proteinExistence type="predicted"/>
<dbReference type="PANTHER" id="PTHR30511">
    <property type="entry name" value="ALANINE RACEMASE"/>
    <property type="match status" value="1"/>
</dbReference>
<keyword evidence="3" id="KW-0413">Isomerase</keyword>
<evidence type="ECO:0000256" key="1">
    <source>
        <dbReference type="ARBA" id="ARBA00001933"/>
    </source>
</evidence>
<keyword evidence="2" id="KW-0663">Pyridoxal phosphate</keyword>
<dbReference type="EMBL" id="CM001488">
    <property type="protein sequence ID" value="EIM63030.1"/>
    <property type="molecule type" value="Genomic_DNA"/>
</dbReference>
<dbReference type="AlphaFoldDB" id="I5B0L7"/>
<evidence type="ECO:0000256" key="2">
    <source>
        <dbReference type="ARBA" id="ARBA00022898"/>
    </source>
</evidence>
<dbReference type="InterPro" id="IPR001608">
    <property type="entry name" value="Ala_racemase_N"/>
</dbReference>
<dbReference type="SUPFAM" id="SSF51419">
    <property type="entry name" value="PLP-binding barrel"/>
    <property type="match status" value="1"/>
</dbReference>
<name>I5B0L7_9BACT</name>
<evidence type="ECO:0000313" key="6">
    <source>
        <dbReference type="Proteomes" id="UP000005778"/>
    </source>
</evidence>
<dbReference type="GO" id="GO:0030170">
    <property type="term" value="F:pyridoxal phosphate binding"/>
    <property type="evidence" value="ECO:0007669"/>
    <property type="project" value="TreeGrafter"/>
</dbReference>
<dbReference type="eggNOG" id="COG3457">
    <property type="taxonomic scope" value="Bacteria"/>
</dbReference>
<dbReference type="HOGENOM" id="CLU_067103_0_0_7"/>
<dbReference type="Proteomes" id="UP000005778">
    <property type="component" value="Chromosome"/>
</dbReference>
<dbReference type="GO" id="GO:0008784">
    <property type="term" value="F:alanine racemase activity"/>
    <property type="evidence" value="ECO:0007669"/>
    <property type="project" value="TreeGrafter"/>
</dbReference>
<reference evidence="5 6" key="2">
    <citation type="submission" date="2012-02" db="EMBL/GenBank/DDBJ databases">
        <title>Improved High-Quality Draft sequence of Desulfobacter postgatei 2ac9.</title>
        <authorList>
            <consortium name="US DOE Joint Genome Institute"/>
            <person name="Lucas S."/>
            <person name="Han J."/>
            <person name="Lapidus A."/>
            <person name="Cheng J.-F."/>
            <person name="Goodwin L."/>
            <person name="Pitluck S."/>
            <person name="Peters L."/>
            <person name="Ovchinnikova G."/>
            <person name="Held B."/>
            <person name="Detter J.C."/>
            <person name="Han C."/>
            <person name="Tapia R."/>
            <person name="Land M."/>
            <person name="Hauser L."/>
            <person name="Kyrpides N."/>
            <person name="Ivanova N."/>
            <person name="Pagani I."/>
            <person name="Orellana R."/>
            <person name="Lovley D."/>
            <person name="Woyke T."/>
        </authorList>
    </citation>
    <scope>NUCLEOTIDE SEQUENCE [LARGE SCALE GENOMIC DNA]</scope>
    <source>
        <strain evidence="5 6">2ac9</strain>
    </source>
</reference>
<dbReference type="Pfam" id="PF01168">
    <property type="entry name" value="Ala_racemase_N"/>
    <property type="match status" value="1"/>
</dbReference>
<accession>I5B0L7</accession>
<evidence type="ECO:0000259" key="4">
    <source>
        <dbReference type="Pfam" id="PF01168"/>
    </source>
</evidence>
<dbReference type="GO" id="GO:0005829">
    <property type="term" value="C:cytosol"/>
    <property type="evidence" value="ECO:0007669"/>
    <property type="project" value="TreeGrafter"/>
</dbReference>
<dbReference type="PANTHER" id="PTHR30511:SF3">
    <property type="entry name" value="LYSINE RACEMASE"/>
    <property type="match status" value="1"/>
</dbReference>
<protein>
    <submittedName>
        <fullName evidence="5">Putative amino acid racemase</fullName>
    </submittedName>
</protein>
<dbReference type="InterPro" id="IPR000821">
    <property type="entry name" value="Ala_racemase"/>
</dbReference>
<gene>
    <name evidence="5" type="ORF">DespoDRAFT_01059</name>
</gene>